<dbReference type="OrthoDB" id="9811959at2"/>
<dbReference type="InterPro" id="IPR012657">
    <property type="entry name" value="23S_rRNA-intervening_sequence"/>
</dbReference>
<reference evidence="1 2" key="1">
    <citation type="submission" date="2018-05" db="EMBL/GenBank/DDBJ databases">
        <title>Genomic Encyclopedia of Archaeal and Bacterial Type Strains, Phase II (KMG-II): from individual species to whole genera.</title>
        <authorList>
            <person name="Goeker M."/>
        </authorList>
    </citation>
    <scope>NUCLEOTIDE SEQUENCE [LARGE SCALE GENOMIC DNA]</scope>
    <source>
        <strain evidence="1 2">DSM 22214</strain>
    </source>
</reference>
<dbReference type="SUPFAM" id="SSF158446">
    <property type="entry name" value="IVS-encoded protein-like"/>
    <property type="match status" value="1"/>
</dbReference>
<dbReference type="RefSeq" id="WP_109745357.1">
    <property type="nucleotide sequence ID" value="NZ_QGGO01000043.1"/>
</dbReference>
<evidence type="ECO:0000313" key="2">
    <source>
        <dbReference type="Proteomes" id="UP000245489"/>
    </source>
</evidence>
<name>A0A316DFZ3_9BACT</name>
<dbReference type="CDD" id="cd16377">
    <property type="entry name" value="23S_rRNA_IVP_like"/>
    <property type="match status" value="1"/>
</dbReference>
<comment type="caution">
    <text evidence="1">The sequence shown here is derived from an EMBL/GenBank/DDBJ whole genome shotgun (WGS) entry which is preliminary data.</text>
</comment>
<organism evidence="1 2">
    <name type="scientific">Arcicella aurantiaca</name>
    <dbReference type="NCBI Taxonomy" id="591202"/>
    <lineage>
        <taxon>Bacteria</taxon>
        <taxon>Pseudomonadati</taxon>
        <taxon>Bacteroidota</taxon>
        <taxon>Cytophagia</taxon>
        <taxon>Cytophagales</taxon>
        <taxon>Flectobacillaceae</taxon>
        <taxon>Arcicella</taxon>
    </lineage>
</organism>
<sequence>MQRFYDLEAWKLARELKNEVARIAKRFPTEERYALISQIIRSSRSVTANISEGYGRNNYKETIHFCRIARGSLEETLNHLIDAFDEEYITNEELKILKEKVDVCLKVLNGYIGYLRKNQKNKGKKDDDDL</sequence>
<keyword evidence="2" id="KW-1185">Reference proteome</keyword>
<dbReference type="InterPro" id="IPR036583">
    <property type="entry name" value="23S_rRNA_IVS_sf"/>
</dbReference>
<dbReference type="Gene3D" id="1.20.1440.60">
    <property type="entry name" value="23S rRNA-intervening sequence"/>
    <property type="match status" value="1"/>
</dbReference>
<dbReference type="Proteomes" id="UP000245489">
    <property type="component" value="Unassembled WGS sequence"/>
</dbReference>
<gene>
    <name evidence="1" type="ORF">LV89_04717</name>
</gene>
<evidence type="ECO:0000313" key="1">
    <source>
        <dbReference type="EMBL" id="PWK16835.1"/>
    </source>
</evidence>
<accession>A0A316DFZ3</accession>
<dbReference type="EMBL" id="QGGO01000043">
    <property type="protein sequence ID" value="PWK16835.1"/>
    <property type="molecule type" value="Genomic_DNA"/>
</dbReference>
<proteinExistence type="predicted"/>
<dbReference type="Pfam" id="PF05635">
    <property type="entry name" value="23S_rRNA_IVP"/>
    <property type="match status" value="1"/>
</dbReference>
<dbReference type="PANTHER" id="PTHR38471">
    <property type="entry name" value="FOUR HELIX BUNDLE PROTEIN"/>
    <property type="match status" value="1"/>
</dbReference>
<dbReference type="AlphaFoldDB" id="A0A316DFZ3"/>
<dbReference type="NCBIfam" id="TIGR02436">
    <property type="entry name" value="four helix bundle protein"/>
    <property type="match status" value="1"/>
</dbReference>
<dbReference type="PANTHER" id="PTHR38471:SF2">
    <property type="entry name" value="FOUR HELIX BUNDLE PROTEIN"/>
    <property type="match status" value="1"/>
</dbReference>
<protein>
    <submittedName>
        <fullName evidence="1">Four helix bundle protein</fullName>
    </submittedName>
</protein>